<evidence type="ECO:0000256" key="3">
    <source>
        <dbReference type="ARBA" id="ARBA00022989"/>
    </source>
</evidence>
<dbReference type="PANTHER" id="PTHR12479">
    <property type="entry name" value="LYSOSOMAL-ASSOCIATED TRANSMEMBRANE PROTEIN"/>
    <property type="match status" value="1"/>
</dbReference>
<keyword evidence="4 5" id="KW-0472">Membrane</keyword>
<protein>
    <submittedName>
        <fullName evidence="7">Uncharacterized protein</fullName>
    </submittedName>
</protein>
<feature type="transmembrane region" description="Helical" evidence="5">
    <location>
        <begin position="289"/>
        <end position="311"/>
    </location>
</feature>
<evidence type="ECO:0000256" key="5">
    <source>
        <dbReference type="SAM" id="Phobius"/>
    </source>
</evidence>
<evidence type="ECO:0000313" key="7">
    <source>
        <dbReference type="WBParaSite" id="GPLIN_000748100"/>
    </source>
</evidence>
<feature type="transmembrane region" description="Helical" evidence="5">
    <location>
        <begin position="233"/>
        <end position="255"/>
    </location>
</feature>
<evidence type="ECO:0000256" key="2">
    <source>
        <dbReference type="ARBA" id="ARBA00022692"/>
    </source>
</evidence>
<feature type="transmembrane region" description="Helical" evidence="5">
    <location>
        <begin position="195"/>
        <end position="221"/>
    </location>
</feature>
<comment type="subcellular location">
    <subcellularLocation>
        <location evidence="1">Endomembrane system</location>
        <topology evidence="1">Multi-pass membrane protein</topology>
    </subcellularLocation>
</comment>
<organism evidence="6 7">
    <name type="scientific">Globodera pallida</name>
    <name type="common">Potato cyst nematode worm</name>
    <name type="synonym">Heterodera pallida</name>
    <dbReference type="NCBI Taxonomy" id="36090"/>
    <lineage>
        <taxon>Eukaryota</taxon>
        <taxon>Metazoa</taxon>
        <taxon>Ecdysozoa</taxon>
        <taxon>Nematoda</taxon>
        <taxon>Chromadorea</taxon>
        <taxon>Rhabditida</taxon>
        <taxon>Tylenchina</taxon>
        <taxon>Tylenchomorpha</taxon>
        <taxon>Tylenchoidea</taxon>
        <taxon>Heteroderidae</taxon>
        <taxon>Heteroderinae</taxon>
        <taxon>Globodera</taxon>
    </lineage>
</organism>
<dbReference type="InterPro" id="IPR051115">
    <property type="entry name" value="LAPTM_transporter"/>
</dbReference>
<dbReference type="GO" id="GO:0005765">
    <property type="term" value="C:lysosomal membrane"/>
    <property type="evidence" value="ECO:0007669"/>
    <property type="project" value="TreeGrafter"/>
</dbReference>
<evidence type="ECO:0000313" key="6">
    <source>
        <dbReference type="Proteomes" id="UP000050741"/>
    </source>
</evidence>
<sequence>MQPNMPKMPKYVPKQGTFVLSGQFDREQTPELRMDLLVLNIYDSVEKGGTEFLGTGGILTSDANDIFKVFGIKKRQENGRMRRWKIEQNCFGIEERCLFLNCSNDASMLGPALFKIRFSRIPQKDFTKNIVPSGGVLTLNQMMSVYVYHSHPDAGLELLLILMFFLNSLLVLIQQRDDLDSSSGANTTLWGGARFVRTAFTIECVSLALVLASVLLLFVGLGLNSAPMLVPHLIVQCISLLCLFLILIVGTIALITDLSSFYRLINVVPFNEYPGQPTVAFSAETSARVYAMLSLYFATFLLECWFLRIIYNCNRYFNERRKYMRYCLAYSTPLKTLYSAR</sequence>
<dbReference type="PANTHER" id="PTHR12479:SF11">
    <property type="entry name" value="PROTEIN CBG14497"/>
    <property type="match status" value="1"/>
</dbReference>
<reference evidence="7" key="3">
    <citation type="submission" date="2016-06" db="UniProtKB">
        <authorList>
            <consortium name="WormBaseParasite"/>
        </authorList>
    </citation>
    <scope>IDENTIFICATION</scope>
</reference>
<reference evidence="6" key="1">
    <citation type="submission" date="2013-12" db="EMBL/GenBank/DDBJ databases">
        <authorList>
            <person name="Aslett M."/>
        </authorList>
    </citation>
    <scope>NUCLEOTIDE SEQUENCE [LARGE SCALE GENOMIC DNA]</scope>
    <source>
        <strain evidence="6">Lindley</strain>
    </source>
</reference>
<name>A0A183C3N7_GLOPA</name>
<keyword evidence="6" id="KW-1185">Reference proteome</keyword>
<feature type="transmembrane region" description="Helical" evidence="5">
    <location>
        <begin position="158"/>
        <end position="175"/>
    </location>
</feature>
<accession>A0A183C3N7</accession>
<evidence type="ECO:0000256" key="4">
    <source>
        <dbReference type="ARBA" id="ARBA00023136"/>
    </source>
</evidence>
<dbReference type="Proteomes" id="UP000050741">
    <property type="component" value="Unassembled WGS sequence"/>
</dbReference>
<evidence type="ECO:0000256" key="1">
    <source>
        <dbReference type="ARBA" id="ARBA00004127"/>
    </source>
</evidence>
<keyword evidence="2 5" id="KW-0812">Transmembrane</keyword>
<proteinExistence type="predicted"/>
<keyword evidence="3 5" id="KW-1133">Transmembrane helix</keyword>
<reference evidence="6" key="2">
    <citation type="submission" date="2014-05" db="EMBL/GenBank/DDBJ databases">
        <title>The genome and life-stage specific transcriptomes of Globodera pallida elucidate key aspects of plant parasitism by a cyst nematode.</title>
        <authorList>
            <person name="Cotton J.A."/>
            <person name="Lilley C.J."/>
            <person name="Jones L.M."/>
            <person name="Kikuchi T."/>
            <person name="Reid A.J."/>
            <person name="Thorpe P."/>
            <person name="Tsai I.J."/>
            <person name="Beasley H."/>
            <person name="Blok V."/>
            <person name="Cock P.J.A."/>
            <person name="Van den Akker S.E."/>
            <person name="Holroyd N."/>
            <person name="Hunt M."/>
            <person name="Mantelin S."/>
            <person name="Naghra H."/>
            <person name="Pain A."/>
            <person name="Palomares-Rius J.E."/>
            <person name="Zarowiecki M."/>
            <person name="Berriman M."/>
            <person name="Jones J.T."/>
            <person name="Urwin P.E."/>
        </authorList>
    </citation>
    <scope>NUCLEOTIDE SEQUENCE [LARGE SCALE GENOMIC DNA]</scope>
    <source>
        <strain evidence="6">Lindley</strain>
    </source>
</reference>
<dbReference type="GO" id="GO:0012505">
    <property type="term" value="C:endomembrane system"/>
    <property type="evidence" value="ECO:0007669"/>
    <property type="project" value="UniProtKB-SubCell"/>
</dbReference>
<dbReference type="WBParaSite" id="GPLIN_000748100">
    <property type="protein sequence ID" value="GPLIN_000748100"/>
    <property type="gene ID" value="GPLIN_000748100"/>
</dbReference>
<dbReference type="AlphaFoldDB" id="A0A183C3N7"/>